<dbReference type="SUPFAM" id="SSF55383">
    <property type="entry name" value="Copper amine oxidase, domain N"/>
    <property type="match status" value="1"/>
</dbReference>
<dbReference type="Pfam" id="PF07833">
    <property type="entry name" value="Cu_amine_oxidN1"/>
    <property type="match status" value="1"/>
</dbReference>
<dbReference type="STRING" id="1324314.BVG16_18700"/>
<gene>
    <name evidence="3" type="ORF">BVG16_18700</name>
</gene>
<sequence>MRKLLSTMVAAALLFSVPLTTNVSAAAAPIQIYIDGVRLPTDQAPVSVGGRTLLPLRAIFEALQADVNWNPSTKVVTATRDNTTIVLKMGSRTASINGVSSTLDVPAQSINSRTMIPVRFVSEAMGEEVDWNAGSKSVFIKTSSGNPSGGVAAVSNVYTRVVGQNGDGRDIEVSFPKVAKESSVDHYRVMIVKADRAKYFNTSSAQAVSSNNYKTVYGIGGEQVVSLSSQSRDTDGDLIRANQAYAAFVLTVGKGSNQVALSSASSNFTLTSTTSVSAATNVKVSDISDYGDGRDMSVSFTKADKDTNISNYRIMVVKTKDANKFDVAAANAVSTQYSTLVNKSGTVITTTLGSSARDTSGELIKNGVSYTAFVLSVNNNSSVYANKLSSGSSSITLNNYISAPVITNVEDVNDYNDARDIQVSFTKSSDESKISYYRVFVVKAKDAGNFNLTDANQVSSGRYYDVGKTGYNIVTTLPSTLRDTQGSSIGNGVDYRVFVMAVPYDKNTYSSMLSSSSQAITLSNNGSIRASNVSASDINDYNDGRDLRVNFNRASDESYISHYRVMVVKATNADKFNVATANNVSSSNYTYVSRTGSNISLTLTAGSRDTDGDYIRNGINYRVFVLSVGSNSYTSTNALSTASNIIQLTNNASISAATNVVASDVSDYNDGRDLRVNFNRAADESNLGHYRVMVVKAANADRFSVGTANNISSSNYTYVSRTGSNISLTLTAGLRDTDGDYIRNDVNYRVFVLSVGTSTNSSANALSAASSIIKLTNNASISAATNVVASDVSDFNDGRDLMVAFNRSDSDSYISQYRIMVVKTADASRFDETKAKAVSSSNYTSVSRTGNNISWTLASNARDVDGQVIRNGISYQVFVLAVGSGSYANSYALSSPSSAISLSSNVAVTGVTNVVANVVNNTDIEVGFTKSSNESNVAEYRIMVVPANRTDAFNLSVANGVSSYTGVTKRGTDIRQIVLGSSRDTDNNVIVKGAKYRVFVLTVADGRTTTTNALSSPSSEFSLVEPAVSAPAVNNVNAIVEADGSSVKVSFDRVANEGDVAYYEVMVVPVNASLTLANANEVGSGNYKVVNTGSNSINFSTSDIDAFGNALQFGRDYKVYVLSVANGRVATINGLSAQSSSFKLVEPVKQLPAADAPKDPVPTEKPSA</sequence>
<name>A0A1T2X9H3_9BACL</name>
<dbReference type="Gene3D" id="3.30.457.10">
    <property type="entry name" value="Copper amine oxidase-like, N-terminal domain"/>
    <property type="match status" value="1"/>
</dbReference>
<dbReference type="InterPro" id="IPR012854">
    <property type="entry name" value="Cu_amine_oxidase-like_N"/>
</dbReference>
<protein>
    <submittedName>
        <fullName evidence="3">Copper amine oxidase</fullName>
    </submittedName>
</protein>
<evidence type="ECO:0000313" key="4">
    <source>
        <dbReference type="Proteomes" id="UP000190188"/>
    </source>
</evidence>
<evidence type="ECO:0000256" key="1">
    <source>
        <dbReference type="SAM" id="SignalP"/>
    </source>
</evidence>
<feature type="signal peptide" evidence="1">
    <location>
        <begin position="1"/>
        <end position="25"/>
    </location>
</feature>
<feature type="chain" id="PRO_5039144651" evidence="1">
    <location>
        <begin position="26"/>
        <end position="1168"/>
    </location>
</feature>
<feature type="domain" description="Copper amine oxidase-like N-terminal" evidence="2">
    <location>
        <begin position="34"/>
        <end position="140"/>
    </location>
</feature>
<dbReference type="Proteomes" id="UP000190188">
    <property type="component" value="Unassembled WGS sequence"/>
</dbReference>
<comment type="caution">
    <text evidence="3">The sequence shown here is derived from an EMBL/GenBank/DDBJ whole genome shotgun (WGS) entry which is preliminary data.</text>
</comment>
<evidence type="ECO:0000313" key="3">
    <source>
        <dbReference type="EMBL" id="OPA76233.1"/>
    </source>
</evidence>
<reference evidence="3 4" key="1">
    <citation type="submission" date="2017-01" db="EMBL/GenBank/DDBJ databases">
        <title>Genome analysis of Paenibacillus selenitrireducens ES3-24.</title>
        <authorList>
            <person name="Xu D."/>
            <person name="Yao R."/>
            <person name="Zheng S."/>
        </authorList>
    </citation>
    <scope>NUCLEOTIDE SEQUENCE [LARGE SCALE GENOMIC DNA]</scope>
    <source>
        <strain evidence="3 4">ES3-24</strain>
    </source>
</reference>
<dbReference type="AlphaFoldDB" id="A0A1T2X9H3"/>
<dbReference type="RefSeq" id="WP_233147091.1">
    <property type="nucleotide sequence ID" value="NZ_MSZX01000007.1"/>
</dbReference>
<organism evidence="3 4">
    <name type="scientific">Paenibacillus selenitireducens</name>
    <dbReference type="NCBI Taxonomy" id="1324314"/>
    <lineage>
        <taxon>Bacteria</taxon>
        <taxon>Bacillati</taxon>
        <taxon>Bacillota</taxon>
        <taxon>Bacilli</taxon>
        <taxon>Bacillales</taxon>
        <taxon>Paenibacillaceae</taxon>
        <taxon>Paenibacillus</taxon>
    </lineage>
</organism>
<keyword evidence="4" id="KW-1185">Reference proteome</keyword>
<dbReference type="EMBL" id="MSZX01000007">
    <property type="protein sequence ID" value="OPA76233.1"/>
    <property type="molecule type" value="Genomic_DNA"/>
</dbReference>
<evidence type="ECO:0000259" key="2">
    <source>
        <dbReference type="Pfam" id="PF07833"/>
    </source>
</evidence>
<proteinExistence type="predicted"/>
<accession>A0A1T2X9H3</accession>
<dbReference type="InterPro" id="IPR036582">
    <property type="entry name" value="Mao_N_sf"/>
</dbReference>
<keyword evidence="1" id="KW-0732">Signal</keyword>